<proteinExistence type="inferred from homology"/>
<feature type="active site" description="Charge relay system" evidence="5">
    <location>
        <position position="262"/>
    </location>
</feature>
<dbReference type="PROSITE" id="PS00136">
    <property type="entry name" value="SUBTILASE_ASP"/>
    <property type="match status" value="1"/>
</dbReference>
<dbReference type="InterPro" id="IPR015500">
    <property type="entry name" value="Peptidase_S8_subtilisin-rel"/>
</dbReference>
<dbReference type="InterPro" id="IPR022398">
    <property type="entry name" value="Peptidase_S8_His-AS"/>
</dbReference>
<dbReference type="InterPro" id="IPR036852">
    <property type="entry name" value="Peptidase_S8/S53_dom_sf"/>
</dbReference>
<dbReference type="CDD" id="cd07477">
    <property type="entry name" value="Peptidases_S8_Subtilisin_subset"/>
    <property type="match status" value="1"/>
</dbReference>
<evidence type="ECO:0000256" key="4">
    <source>
        <dbReference type="ARBA" id="ARBA00022825"/>
    </source>
</evidence>
<evidence type="ECO:0000256" key="1">
    <source>
        <dbReference type="ARBA" id="ARBA00011073"/>
    </source>
</evidence>
<dbReference type="InterPro" id="IPR034202">
    <property type="entry name" value="Subtilisin_Carlsberg-like"/>
</dbReference>
<protein>
    <submittedName>
        <fullName evidence="8">S8 family peptidase</fullName>
    </submittedName>
</protein>
<dbReference type="InterPro" id="IPR023828">
    <property type="entry name" value="Peptidase_S8_Ser-AS"/>
</dbReference>
<evidence type="ECO:0000256" key="2">
    <source>
        <dbReference type="ARBA" id="ARBA00022670"/>
    </source>
</evidence>
<feature type="domain" description="Peptidase S8/S53" evidence="7">
    <location>
        <begin position="40"/>
        <end position="301"/>
    </location>
</feature>
<keyword evidence="3 5" id="KW-0378">Hydrolase</keyword>
<dbReference type="PANTHER" id="PTHR43399">
    <property type="entry name" value="SUBTILISIN-RELATED"/>
    <property type="match status" value="1"/>
</dbReference>
<dbReference type="InterPro" id="IPR000209">
    <property type="entry name" value="Peptidase_S8/S53_dom"/>
</dbReference>
<name>A0ABT8VBF1_9BACL</name>
<evidence type="ECO:0000313" key="8">
    <source>
        <dbReference type="EMBL" id="MDO3678322.1"/>
    </source>
</evidence>
<dbReference type="PROSITE" id="PS51892">
    <property type="entry name" value="SUBTILASE"/>
    <property type="match status" value="1"/>
</dbReference>
<dbReference type="InterPro" id="IPR023827">
    <property type="entry name" value="Peptidase_S8_Asp-AS"/>
</dbReference>
<dbReference type="InterPro" id="IPR051048">
    <property type="entry name" value="Peptidase_S8/S53_subtilisin"/>
</dbReference>
<accession>A0ABT8VBF1</accession>
<dbReference type="PRINTS" id="PR00723">
    <property type="entry name" value="SUBTILISIN"/>
</dbReference>
<sequence length="340" mass="36164">MPNFSFIPFTVESTFTAANEIPEGVKMIQAPEIWEESRKGTGVVVAVIDSGCDVNHPDLKDRIIGKQNFAQGEGGVDDVTDYSGHGTHVAGTIAAAENNNGVLGVAPGAKLLILKVMKRFQRNGQTVFGATNESIAQALRYCVTWRGPNNERVRVVNMSLGGPEHDPELHKAVQEAVLSDILVVCAAGNEGDFNRGGDCSPVGDEFSYPGAYPEVVSVGAIGLDGKFPCFPNTNLEVDVVAPGVNILSTYTNPPYAKLSGTSMASPHVAGAAALLINWCEQKFGRPFTEPEIYAQLIKRTDALGNDPKLEGNGLLVLAGRCSASPERSGLIETREPVLSR</sequence>
<comment type="similarity">
    <text evidence="1 5 6">Belongs to the peptidase S8 family.</text>
</comment>
<dbReference type="PROSITE" id="PS00137">
    <property type="entry name" value="SUBTILASE_HIS"/>
    <property type="match status" value="1"/>
</dbReference>
<evidence type="ECO:0000256" key="3">
    <source>
        <dbReference type="ARBA" id="ARBA00022801"/>
    </source>
</evidence>
<feature type="active site" description="Charge relay system" evidence="5">
    <location>
        <position position="49"/>
    </location>
</feature>
<feature type="active site" description="Charge relay system" evidence="5">
    <location>
        <position position="85"/>
    </location>
</feature>
<organism evidence="8 9">
    <name type="scientific">Paenibacillus ehimensis</name>
    <dbReference type="NCBI Taxonomy" id="79264"/>
    <lineage>
        <taxon>Bacteria</taxon>
        <taxon>Bacillati</taxon>
        <taxon>Bacillota</taxon>
        <taxon>Bacilli</taxon>
        <taxon>Bacillales</taxon>
        <taxon>Paenibacillaceae</taxon>
        <taxon>Paenibacillus</taxon>
    </lineage>
</organism>
<gene>
    <name evidence="8" type="ORF">Q3C12_15025</name>
</gene>
<dbReference type="PROSITE" id="PS00138">
    <property type="entry name" value="SUBTILASE_SER"/>
    <property type="match status" value="1"/>
</dbReference>
<reference evidence="8" key="1">
    <citation type="submission" date="2023-07" db="EMBL/GenBank/DDBJ databases">
        <authorList>
            <person name="Aktuganov G."/>
            <person name="Boyko T."/>
            <person name="Delegan Y."/>
            <person name="Galimzianova N."/>
            <person name="Gilvanova E."/>
            <person name="Korobov V."/>
            <person name="Kuzmina L."/>
            <person name="Melentiev A."/>
            <person name="Milman P."/>
            <person name="Ryabova A."/>
            <person name="Stupak E."/>
            <person name="Yasakov T."/>
            <person name="Zharikova N."/>
            <person name="Zhurenko E."/>
        </authorList>
    </citation>
    <scope>NUCLEOTIDE SEQUENCE</scope>
    <source>
        <strain evidence="8">IB-739</strain>
    </source>
</reference>
<evidence type="ECO:0000256" key="5">
    <source>
        <dbReference type="PROSITE-ProRule" id="PRU01240"/>
    </source>
</evidence>
<dbReference type="Gene3D" id="3.40.50.200">
    <property type="entry name" value="Peptidase S8/S53 domain"/>
    <property type="match status" value="1"/>
</dbReference>
<evidence type="ECO:0000256" key="6">
    <source>
        <dbReference type="RuleBase" id="RU003355"/>
    </source>
</evidence>
<dbReference type="EMBL" id="JAUMKJ010000016">
    <property type="protein sequence ID" value="MDO3678322.1"/>
    <property type="molecule type" value="Genomic_DNA"/>
</dbReference>
<dbReference type="Proteomes" id="UP001168883">
    <property type="component" value="Unassembled WGS sequence"/>
</dbReference>
<dbReference type="SUPFAM" id="SSF52743">
    <property type="entry name" value="Subtilisin-like"/>
    <property type="match status" value="1"/>
</dbReference>
<evidence type="ECO:0000259" key="7">
    <source>
        <dbReference type="Pfam" id="PF00082"/>
    </source>
</evidence>
<comment type="caution">
    <text evidence="8">The sequence shown here is derived from an EMBL/GenBank/DDBJ whole genome shotgun (WGS) entry which is preliminary data.</text>
</comment>
<dbReference type="PANTHER" id="PTHR43399:SF4">
    <property type="entry name" value="CELL WALL-ASSOCIATED PROTEASE"/>
    <property type="match status" value="1"/>
</dbReference>
<keyword evidence="4 5" id="KW-0720">Serine protease</keyword>
<keyword evidence="2 5" id="KW-0645">Protease</keyword>
<dbReference type="Pfam" id="PF00082">
    <property type="entry name" value="Peptidase_S8"/>
    <property type="match status" value="1"/>
</dbReference>
<keyword evidence="9" id="KW-1185">Reference proteome</keyword>
<evidence type="ECO:0000313" key="9">
    <source>
        <dbReference type="Proteomes" id="UP001168883"/>
    </source>
</evidence>